<keyword evidence="9" id="KW-0256">Endoplasmic reticulum</keyword>
<evidence type="ECO:0000256" key="12">
    <source>
        <dbReference type="ARBA" id="ARBA00023034"/>
    </source>
</evidence>
<feature type="compositionally biased region" description="Low complexity" evidence="16">
    <location>
        <begin position="21"/>
        <end position="37"/>
    </location>
</feature>
<feature type="compositionally biased region" description="Polar residues" evidence="16">
    <location>
        <begin position="89"/>
        <end position="105"/>
    </location>
</feature>
<feature type="domain" description="Zinc finger Sec23/Sec24-type" evidence="18">
    <location>
        <begin position="265"/>
        <end position="302"/>
    </location>
</feature>
<dbReference type="EMBL" id="LSBJ02000004">
    <property type="protein sequence ID" value="OAQ66628.1"/>
    <property type="molecule type" value="Genomic_DNA"/>
</dbReference>
<evidence type="ECO:0000256" key="16">
    <source>
        <dbReference type="SAM" id="MobiDB-lite"/>
    </source>
</evidence>
<dbReference type="GO" id="GO:0000139">
    <property type="term" value="C:Golgi membrane"/>
    <property type="evidence" value="ECO:0007669"/>
    <property type="project" value="UniProtKB-SubCell"/>
</dbReference>
<dbReference type="Pfam" id="PF04811">
    <property type="entry name" value="Sec23_trunk"/>
    <property type="match status" value="1"/>
</dbReference>
<keyword evidence="8" id="KW-0963">Cytoplasm</keyword>
<comment type="similarity">
    <text evidence="4">Belongs to the SEC23/SEC24 family. SEC24 subfamily.</text>
</comment>
<keyword evidence="14" id="KW-0968">Cytoplasmic vesicle</keyword>
<dbReference type="InterPro" id="IPR006895">
    <property type="entry name" value="Znf_Sec23_Sec24"/>
</dbReference>
<dbReference type="InterPro" id="IPR006900">
    <property type="entry name" value="Sec23/24_helical_dom"/>
</dbReference>
<evidence type="ECO:0000256" key="14">
    <source>
        <dbReference type="ARBA" id="ARBA00023329"/>
    </source>
</evidence>
<dbReference type="InterPro" id="IPR041742">
    <property type="entry name" value="Sec24-like_trunk_dom"/>
</dbReference>
<evidence type="ECO:0000259" key="17">
    <source>
        <dbReference type="Pfam" id="PF00626"/>
    </source>
</evidence>
<dbReference type="GeneID" id="28850910"/>
<feature type="domain" description="Sec23/Sec24 helical" evidence="20">
    <location>
        <begin position="680"/>
        <end position="782"/>
    </location>
</feature>
<keyword evidence="10" id="KW-0931">ER-Golgi transport</keyword>
<dbReference type="STRING" id="1380566.A0A179FMW1"/>
<dbReference type="GO" id="GO:0006886">
    <property type="term" value="P:intracellular protein transport"/>
    <property type="evidence" value="ECO:0007669"/>
    <property type="project" value="InterPro"/>
</dbReference>
<keyword evidence="13" id="KW-0472">Membrane</keyword>
<comment type="caution">
    <text evidence="22">The sequence shown here is derived from an EMBL/GenBank/DDBJ whole genome shotgun (WGS) entry which is preliminary data.</text>
</comment>
<dbReference type="GO" id="GO:0008270">
    <property type="term" value="F:zinc ion binding"/>
    <property type="evidence" value="ECO:0007669"/>
    <property type="project" value="InterPro"/>
</dbReference>
<evidence type="ECO:0000259" key="20">
    <source>
        <dbReference type="Pfam" id="PF04815"/>
    </source>
</evidence>
<dbReference type="SUPFAM" id="SSF81995">
    <property type="entry name" value="beta-sandwich domain of Sec23/24"/>
    <property type="match status" value="1"/>
</dbReference>
<dbReference type="AlphaFoldDB" id="A0A179FMW1"/>
<dbReference type="InterPro" id="IPR029006">
    <property type="entry name" value="ADF-H/Gelsolin-like_dom_sf"/>
</dbReference>
<name>A0A179FMW1_METCM</name>
<dbReference type="Gene3D" id="2.60.40.1670">
    <property type="entry name" value="beta-sandwich domain of Sec23/24"/>
    <property type="match status" value="1"/>
</dbReference>
<sequence length="945" mass="103357">MSAPPNEGYGQYPGQPEQLEQPAQGGFAPQDAAAAAPSKKKKRGYAAQAFEVGSGANAAVGGQMQGGGQQYGMPATQQPAAYGSYPQADPQQQVSGPGYQYSQAPVQPHQPASYGAYPAPDQSYTNVAPQSAGSGVAGITQGMGGMQLGGQPPQQYQQPAQTGAPQPARVGPLNQLYPTDLMNNPFSVSELDLPPPPIVLPPNSSVTPSPDANCSPRYIRSTLNAVPTTNSLLKKSKLPFALVIQPYGALHDDEDQIPIIQDQVIARCRRCRTYINPFVTFLDHGHRWRCNMCNLSNDVPQAFDWDAAAQQTVDRMQRHELNHSVVEFVAPQEYMVRPPQPLVYLFVFDVSYAAISNGMLATSARTILDSLSRIPNADRRTRLGFLAVDTSLHYFSIPKDEDENGETNMLVVSDLEEPFLPVPHDLLVSLTESRQSIEKFLQKLPDMFQNNHSNGSCMGSALRAGHKLISALGGKIVVMTASLPNIGDGKLDMREDKKLLGTSREGSLLQTANSFYKSFAVECSKNQVSIDMFLFSSQYQDVASLSNLPRYTGGQTWFYPGWHASRPEDALKFASEFSDYLSSEIGLEAVLRVRATTGLRMNAFYGNFFNRSSDLCAFPAFPRDQCYVVEVAIDENLNKNFVCLQAAVLHTTCNGERRIRVLTLSLPTTTNLSDVYASADQCAITAYFSHKAVERTLDSGLEAARDALQAKLTEVLQTFKKELAGGSMGGGGLQFPANLRGLPVLFLGLIKNVGLRKSTQIPSDIRSAALCLLSTLPVPLLMRYIYPRMYSLHDMPDNAGMPDEETGQIVLPPAINLSSERLVPYGLYLIDDGQTQFLWVGREAIPQLIADVFGVDDRTQVQVGKGRVPELENDFNERVRAVIQKSKDHKSLGVGSITVPHLYVVREDGEPSLKLWAQTLLVEDRADQGVSAAQWLGVLREKVVQ</sequence>
<dbReference type="SUPFAM" id="SSF53300">
    <property type="entry name" value="vWA-like"/>
    <property type="match status" value="1"/>
</dbReference>
<evidence type="ECO:0000313" key="23">
    <source>
        <dbReference type="Proteomes" id="UP000078397"/>
    </source>
</evidence>
<dbReference type="Pfam" id="PF08033">
    <property type="entry name" value="Sec23_BS"/>
    <property type="match status" value="1"/>
</dbReference>
<dbReference type="GO" id="GO:0090110">
    <property type="term" value="P:COPII-coated vesicle cargo loading"/>
    <property type="evidence" value="ECO:0007669"/>
    <property type="project" value="TreeGrafter"/>
</dbReference>
<dbReference type="GO" id="GO:0000149">
    <property type="term" value="F:SNARE binding"/>
    <property type="evidence" value="ECO:0007669"/>
    <property type="project" value="TreeGrafter"/>
</dbReference>
<dbReference type="InterPro" id="IPR050550">
    <property type="entry name" value="SEC23_SEC24_subfamily"/>
</dbReference>
<dbReference type="Gene3D" id="3.40.20.10">
    <property type="entry name" value="Severin"/>
    <property type="match status" value="1"/>
</dbReference>
<evidence type="ECO:0000256" key="6">
    <source>
        <dbReference type="ARBA" id="ARBA00021213"/>
    </source>
</evidence>
<evidence type="ECO:0000259" key="19">
    <source>
        <dbReference type="Pfam" id="PF04811"/>
    </source>
</evidence>
<feature type="domain" description="Sec23/Sec24 beta-sandwich" evidence="21">
    <location>
        <begin position="586"/>
        <end position="669"/>
    </location>
</feature>
<dbReference type="Gene3D" id="1.20.120.730">
    <property type="entry name" value="Sec23/Sec24 helical domain"/>
    <property type="match status" value="1"/>
</dbReference>
<feature type="region of interest" description="Disordered" evidence="16">
    <location>
        <begin position="147"/>
        <end position="166"/>
    </location>
</feature>
<dbReference type="Gene3D" id="3.40.50.410">
    <property type="entry name" value="von Willebrand factor, type A domain"/>
    <property type="match status" value="1"/>
</dbReference>
<protein>
    <recommendedName>
        <fullName evidence="6">Protein transport protein SEC24</fullName>
    </recommendedName>
    <alternativeName>
        <fullName evidence="5">Protein transport protein sec24</fullName>
    </alternativeName>
</protein>
<dbReference type="InterPro" id="IPR007123">
    <property type="entry name" value="Gelsolin-like_dom"/>
</dbReference>
<comment type="function">
    <text evidence="15">Component of the coat protein complex II (COPII) which promotes the formation of transport vesicles from the endoplasmic reticulum (ER). The coat has two main functions, the physical deformation of the endoplasmic reticulum membrane into vesicles and the selection of cargo molecules.</text>
</comment>
<reference evidence="22 23" key="1">
    <citation type="journal article" date="2016" name="PLoS Pathog.">
        <title>Biosynthesis of antibiotic leucinostatins in bio-control fungus Purpureocillium lilacinum and their inhibition on phytophthora revealed by genome mining.</title>
        <authorList>
            <person name="Wang G."/>
            <person name="Liu Z."/>
            <person name="Lin R."/>
            <person name="Li E."/>
            <person name="Mao Z."/>
            <person name="Ling J."/>
            <person name="Yang Y."/>
            <person name="Yin W.B."/>
            <person name="Xie B."/>
        </authorList>
    </citation>
    <scope>NUCLEOTIDE SEQUENCE [LARGE SCALE GENOMIC DNA]</scope>
    <source>
        <strain evidence="22">170</strain>
    </source>
</reference>
<dbReference type="SUPFAM" id="SSF82919">
    <property type="entry name" value="Zn-finger domain of Sec23/24"/>
    <property type="match status" value="1"/>
</dbReference>
<dbReference type="InterPro" id="IPR036175">
    <property type="entry name" value="Sec23/24_helical_dom_sf"/>
</dbReference>
<feature type="domain" description="Sec23/Sec24 trunk" evidence="19">
    <location>
        <begin position="339"/>
        <end position="580"/>
    </location>
</feature>
<feature type="domain" description="Gelsolin-like" evidence="17">
    <location>
        <begin position="809"/>
        <end position="881"/>
    </location>
</feature>
<keyword evidence="11" id="KW-0653">Protein transport</keyword>
<dbReference type="PANTHER" id="PTHR13803">
    <property type="entry name" value="SEC24-RELATED PROTEIN"/>
    <property type="match status" value="1"/>
</dbReference>
<evidence type="ECO:0000256" key="2">
    <source>
        <dbReference type="ARBA" id="ARBA00004299"/>
    </source>
</evidence>
<evidence type="ECO:0000256" key="9">
    <source>
        <dbReference type="ARBA" id="ARBA00022824"/>
    </source>
</evidence>
<dbReference type="InterPro" id="IPR036174">
    <property type="entry name" value="Znf_Sec23_Sec24_sf"/>
</dbReference>
<dbReference type="InterPro" id="IPR036465">
    <property type="entry name" value="vWFA_dom_sf"/>
</dbReference>
<feature type="region of interest" description="Disordered" evidence="16">
    <location>
        <begin position="1"/>
        <end position="46"/>
    </location>
</feature>
<feature type="compositionally biased region" description="Low complexity" evidence="16">
    <location>
        <begin position="149"/>
        <end position="166"/>
    </location>
</feature>
<proteinExistence type="inferred from homology"/>
<keyword evidence="7" id="KW-0813">Transport</keyword>
<gene>
    <name evidence="22" type="ORF">VFPPC_08163</name>
</gene>
<evidence type="ECO:0000256" key="8">
    <source>
        <dbReference type="ARBA" id="ARBA00022490"/>
    </source>
</evidence>
<dbReference type="CDD" id="cd01479">
    <property type="entry name" value="Sec24-like"/>
    <property type="match status" value="1"/>
</dbReference>
<dbReference type="Pfam" id="PF00626">
    <property type="entry name" value="Gelsolin"/>
    <property type="match status" value="1"/>
</dbReference>
<comment type="subcellular location">
    <subcellularLocation>
        <location evidence="2">Cytoplasmic vesicle</location>
        <location evidence="2">COPII-coated vesicle membrane</location>
        <topology evidence="2">Peripheral membrane protein</topology>
        <orientation evidence="2">Cytoplasmic side</orientation>
    </subcellularLocation>
    <subcellularLocation>
        <location evidence="3">Endoplasmic reticulum membrane</location>
        <topology evidence="3">Peripheral membrane protein</topology>
        <orientation evidence="3">Cytoplasmic side</orientation>
    </subcellularLocation>
    <subcellularLocation>
        <location evidence="1">Golgi apparatus membrane</location>
        <topology evidence="1">Peripheral membrane protein</topology>
        <orientation evidence="1">Cytoplasmic side</orientation>
    </subcellularLocation>
</comment>
<evidence type="ECO:0000259" key="21">
    <source>
        <dbReference type="Pfam" id="PF08033"/>
    </source>
</evidence>
<dbReference type="Pfam" id="PF04810">
    <property type="entry name" value="zf-Sec23_Sec24"/>
    <property type="match status" value="1"/>
</dbReference>
<evidence type="ECO:0000313" key="22">
    <source>
        <dbReference type="EMBL" id="OAQ66628.1"/>
    </source>
</evidence>
<evidence type="ECO:0000256" key="15">
    <source>
        <dbReference type="ARBA" id="ARBA00025471"/>
    </source>
</evidence>
<evidence type="ECO:0000256" key="5">
    <source>
        <dbReference type="ARBA" id="ARBA00013453"/>
    </source>
</evidence>
<dbReference type="SUPFAM" id="SSF82754">
    <property type="entry name" value="C-terminal, gelsolin-like domain of Sec23/24"/>
    <property type="match status" value="1"/>
</dbReference>
<evidence type="ECO:0000256" key="11">
    <source>
        <dbReference type="ARBA" id="ARBA00022927"/>
    </source>
</evidence>
<evidence type="ECO:0000256" key="1">
    <source>
        <dbReference type="ARBA" id="ARBA00004255"/>
    </source>
</evidence>
<dbReference type="GO" id="GO:1990753">
    <property type="term" value="C:equatorial cell cortex"/>
    <property type="evidence" value="ECO:0007669"/>
    <property type="project" value="EnsemblFungi"/>
</dbReference>
<evidence type="ECO:0000256" key="7">
    <source>
        <dbReference type="ARBA" id="ARBA00022448"/>
    </source>
</evidence>
<evidence type="ECO:0000256" key="4">
    <source>
        <dbReference type="ARBA" id="ARBA00008334"/>
    </source>
</evidence>
<organism evidence="22 23">
    <name type="scientific">Pochonia chlamydosporia 170</name>
    <dbReference type="NCBI Taxonomy" id="1380566"/>
    <lineage>
        <taxon>Eukaryota</taxon>
        <taxon>Fungi</taxon>
        <taxon>Dikarya</taxon>
        <taxon>Ascomycota</taxon>
        <taxon>Pezizomycotina</taxon>
        <taxon>Sordariomycetes</taxon>
        <taxon>Hypocreomycetidae</taxon>
        <taxon>Hypocreales</taxon>
        <taxon>Clavicipitaceae</taxon>
        <taxon>Pochonia</taxon>
    </lineage>
</organism>
<dbReference type="RefSeq" id="XP_018143715.1">
    <property type="nucleotide sequence ID" value="XM_018286916.1"/>
</dbReference>
<dbReference type="Proteomes" id="UP000078397">
    <property type="component" value="Unassembled WGS sequence"/>
</dbReference>
<keyword evidence="23" id="KW-1185">Reference proteome</keyword>
<dbReference type="GO" id="GO:0030127">
    <property type="term" value="C:COPII vesicle coat"/>
    <property type="evidence" value="ECO:0007669"/>
    <property type="project" value="InterPro"/>
</dbReference>
<dbReference type="GO" id="GO:0070971">
    <property type="term" value="C:endoplasmic reticulum exit site"/>
    <property type="evidence" value="ECO:0007669"/>
    <property type="project" value="EnsemblFungi"/>
</dbReference>
<dbReference type="InterPro" id="IPR012990">
    <property type="entry name" value="Beta-sandwich_Sec23_24"/>
</dbReference>
<dbReference type="GO" id="GO:0005801">
    <property type="term" value="C:cis-Golgi network"/>
    <property type="evidence" value="ECO:0007669"/>
    <property type="project" value="EnsemblFungi"/>
</dbReference>
<evidence type="ECO:0000256" key="13">
    <source>
        <dbReference type="ARBA" id="ARBA00023136"/>
    </source>
</evidence>
<evidence type="ECO:0000259" key="18">
    <source>
        <dbReference type="Pfam" id="PF04810"/>
    </source>
</evidence>
<feature type="region of interest" description="Disordered" evidence="16">
    <location>
        <begin position="58"/>
        <end position="117"/>
    </location>
</feature>
<dbReference type="OrthoDB" id="49016at2759"/>
<dbReference type="SUPFAM" id="SSF81811">
    <property type="entry name" value="Helical domain of Sec23/24"/>
    <property type="match status" value="1"/>
</dbReference>
<dbReference type="Gene3D" id="2.30.30.380">
    <property type="entry name" value="Zn-finger domain of Sec23/24"/>
    <property type="match status" value="1"/>
</dbReference>
<dbReference type="GO" id="GO:0005789">
    <property type="term" value="C:endoplasmic reticulum membrane"/>
    <property type="evidence" value="ECO:0007669"/>
    <property type="project" value="UniProtKB-SubCell"/>
</dbReference>
<dbReference type="InterPro" id="IPR036180">
    <property type="entry name" value="Gelsolin-like_dom_sf"/>
</dbReference>
<dbReference type="Pfam" id="PF04815">
    <property type="entry name" value="Sec23_helical"/>
    <property type="match status" value="1"/>
</dbReference>
<keyword evidence="12" id="KW-0333">Golgi apparatus</keyword>
<dbReference type="InterPro" id="IPR006896">
    <property type="entry name" value="Sec23/24_trunk_dom"/>
</dbReference>
<accession>A0A179FMW1</accession>
<evidence type="ECO:0000256" key="3">
    <source>
        <dbReference type="ARBA" id="ARBA00004397"/>
    </source>
</evidence>
<dbReference type="KEGG" id="pchm:VFPPC_08163"/>
<evidence type="ECO:0000256" key="10">
    <source>
        <dbReference type="ARBA" id="ARBA00022892"/>
    </source>
</evidence>
<dbReference type="PANTHER" id="PTHR13803:SF39">
    <property type="entry name" value="SECRETORY 24AB, ISOFORM A"/>
    <property type="match status" value="1"/>
</dbReference>